<accession>A0AAV1K168</accession>
<reference evidence="1 2" key="1">
    <citation type="submission" date="2023-11" db="EMBL/GenBank/DDBJ databases">
        <authorList>
            <person name="Okamura Y."/>
        </authorList>
    </citation>
    <scope>NUCLEOTIDE SEQUENCE [LARGE SCALE GENOMIC DNA]</scope>
</reference>
<proteinExistence type="predicted"/>
<dbReference type="Proteomes" id="UP001497472">
    <property type="component" value="Unassembled WGS sequence"/>
</dbReference>
<keyword evidence="2" id="KW-1185">Reference proteome</keyword>
<evidence type="ECO:0000313" key="1">
    <source>
        <dbReference type="EMBL" id="CAK1554137.1"/>
    </source>
</evidence>
<dbReference type="EMBL" id="CAVLEF010000265">
    <property type="protein sequence ID" value="CAK1554137.1"/>
    <property type="molecule type" value="Genomic_DNA"/>
</dbReference>
<evidence type="ECO:0000313" key="2">
    <source>
        <dbReference type="Proteomes" id="UP001497472"/>
    </source>
</evidence>
<name>A0AAV1K168_9NEOP</name>
<organism evidence="1 2">
    <name type="scientific">Leptosia nina</name>
    <dbReference type="NCBI Taxonomy" id="320188"/>
    <lineage>
        <taxon>Eukaryota</taxon>
        <taxon>Metazoa</taxon>
        <taxon>Ecdysozoa</taxon>
        <taxon>Arthropoda</taxon>
        <taxon>Hexapoda</taxon>
        <taxon>Insecta</taxon>
        <taxon>Pterygota</taxon>
        <taxon>Neoptera</taxon>
        <taxon>Endopterygota</taxon>
        <taxon>Lepidoptera</taxon>
        <taxon>Glossata</taxon>
        <taxon>Ditrysia</taxon>
        <taxon>Papilionoidea</taxon>
        <taxon>Pieridae</taxon>
        <taxon>Pierinae</taxon>
        <taxon>Leptosia</taxon>
    </lineage>
</organism>
<gene>
    <name evidence="1" type="ORF">LNINA_LOCUS13073</name>
</gene>
<comment type="caution">
    <text evidence="1">The sequence shown here is derived from an EMBL/GenBank/DDBJ whole genome shotgun (WGS) entry which is preliminary data.</text>
</comment>
<dbReference type="AlphaFoldDB" id="A0AAV1K168"/>
<protein>
    <submittedName>
        <fullName evidence="1">Uncharacterized protein</fullName>
    </submittedName>
</protein>
<sequence>MKIILDQSLSKGILYFTAPYKICAGGCGSEEQNFHMVFPLYVGRVAKRKYTDKYSRDYKNIHSKKPDAPFKRSTTPKVWTLAPECTTVAEKPTTDKNISNEVHDVEPPSIKPGCQVRVSKVNFGKVTTKGTKLLRHGRQ</sequence>